<keyword evidence="1" id="KW-0808">Transferase</keyword>
<dbReference type="PROSITE" id="PS00108">
    <property type="entry name" value="PROTEIN_KINASE_ST"/>
    <property type="match status" value="1"/>
</dbReference>
<dbReference type="InterPro" id="IPR017441">
    <property type="entry name" value="Protein_kinase_ATP_BS"/>
</dbReference>
<dbReference type="PANTHER" id="PTHR43289">
    <property type="entry name" value="MITOGEN-ACTIVATED PROTEIN KINASE KINASE KINASE 20-RELATED"/>
    <property type="match status" value="1"/>
</dbReference>
<dbReference type="PROSITE" id="PS00107">
    <property type="entry name" value="PROTEIN_KINASE_ATP"/>
    <property type="match status" value="1"/>
</dbReference>
<feature type="binding site" evidence="5">
    <location>
        <position position="41"/>
    </location>
    <ligand>
        <name>ATP</name>
        <dbReference type="ChEBI" id="CHEBI:30616"/>
    </ligand>
</feature>
<organism evidence="8 9">
    <name type="scientific">Streptomyces bluensis</name>
    <dbReference type="NCBI Taxonomy" id="33897"/>
    <lineage>
        <taxon>Bacteria</taxon>
        <taxon>Bacillati</taxon>
        <taxon>Actinomycetota</taxon>
        <taxon>Actinomycetes</taxon>
        <taxon>Kitasatosporales</taxon>
        <taxon>Streptomycetaceae</taxon>
        <taxon>Streptomyces</taxon>
    </lineage>
</organism>
<proteinExistence type="predicted"/>
<dbReference type="InterPro" id="IPR002372">
    <property type="entry name" value="PQQ_rpt_dom"/>
</dbReference>
<evidence type="ECO:0000256" key="3">
    <source>
        <dbReference type="ARBA" id="ARBA00022777"/>
    </source>
</evidence>
<keyword evidence="4 5" id="KW-0067">ATP-binding</keyword>
<dbReference type="InterPro" id="IPR011009">
    <property type="entry name" value="Kinase-like_dom_sf"/>
</dbReference>
<dbReference type="SUPFAM" id="SSF56112">
    <property type="entry name" value="Protein kinase-like (PK-like)"/>
    <property type="match status" value="1"/>
</dbReference>
<dbReference type="SMART" id="SM00220">
    <property type="entry name" value="S_TKc"/>
    <property type="match status" value="1"/>
</dbReference>
<dbReference type="Gene3D" id="1.10.510.10">
    <property type="entry name" value="Transferase(Phosphotransferase) domain 1"/>
    <property type="match status" value="1"/>
</dbReference>
<keyword evidence="3" id="KW-0418">Kinase</keyword>
<dbReference type="RefSeq" id="WP_387887219.1">
    <property type="nucleotide sequence ID" value="NZ_JBIAWJ010000007.1"/>
</dbReference>
<dbReference type="PANTHER" id="PTHR43289:SF30">
    <property type="entry name" value="NON-SPECIFIC SERINE_THREONINE PROTEIN KINASE"/>
    <property type="match status" value="1"/>
</dbReference>
<keyword evidence="2 5" id="KW-0547">Nucleotide-binding</keyword>
<dbReference type="EMBL" id="JBIAWJ010000007">
    <property type="protein sequence ID" value="MFF4523106.1"/>
    <property type="molecule type" value="Genomic_DNA"/>
</dbReference>
<dbReference type="SMART" id="SM00564">
    <property type="entry name" value="PQQ"/>
    <property type="match status" value="3"/>
</dbReference>
<protein>
    <submittedName>
        <fullName evidence="8">PQQ-binding-like beta-propeller repeat protein</fullName>
    </submittedName>
</protein>
<evidence type="ECO:0000313" key="9">
    <source>
        <dbReference type="Proteomes" id="UP001602058"/>
    </source>
</evidence>
<dbReference type="Gene3D" id="2.130.10.10">
    <property type="entry name" value="YVTN repeat-like/Quinoprotein amine dehydrogenase"/>
    <property type="match status" value="1"/>
</dbReference>
<dbReference type="InterPro" id="IPR000719">
    <property type="entry name" value="Prot_kinase_dom"/>
</dbReference>
<dbReference type="Proteomes" id="UP001602058">
    <property type="component" value="Unassembled WGS sequence"/>
</dbReference>
<name>A0ABW6UI46_9ACTN</name>
<evidence type="ECO:0000256" key="2">
    <source>
        <dbReference type="ARBA" id="ARBA00022741"/>
    </source>
</evidence>
<comment type="caution">
    <text evidence="8">The sequence shown here is derived from an EMBL/GenBank/DDBJ whole genome shotgun (WGS) entry which is preliminary data.</text>
</comment>
<evidence type="ECO:0000256" key="1">
    <source>
        <dbReference type="ARBA" id="ARBA00022679"/>
    </source>
</evidence>
<feature type="compositionally biased region" description="Low complexity" evidence="6">
    <location>
        <begin position="305"/>
        <end position="317"/>
    </location>
</feature>
<sequence length="762" mass="80794">MDDGDLILADRYRLVRPLGRGGMGEVWEAQDTSLRRPVAVKVISVLAGGGSRADEARARFLREARITAALQHPHIVTVHDLGEATTGQGTTPFLVMELLRGEGLDAVVRRGPVGEEEVARWGAQVCDALGEAHAAGILHRDIKPANLFVAASGGLKVLDFGIARAADPSATGDRLTHTGFMVGTAAYMAPEQARGRPEQRSDLYSLGCVLCELLTGRLPFDAPDTLGYVTAHLHDPPPAPSSLLPGVSAPWDRLVGRLLAKDPRERYESATVLADELRCLGGERQAVPAARRYTPTVADQGARGASSPPSAAPVSDDLAAASTVQAPAGPSGGTGMSRRSLLMRGAGVAAVAVAGGAAAMYLTGDPERDPVAWSQRIADVDVINSDGPNVVLADGRCHVAAGHYYKETAALHTFDVATGKRLWTASLNAAWSRETRFTVVGGTVLALTQDSENKGGLVHAFDAATGERRWQKSVSYSAMRLDVHRPSGLLITGEDGYVTGVDPRTGASRWGIDASSPYDAAWLLAGDLVLFSDGTAVLGKTGKELWTRSGFQPLGDLAQPLGEGLLCYEAGRKDPVDLVCRKADTGEVMWRSPFQKTRPDQLRTDAFQPLDELVSGTTVFLPLAAGSRRKPTALNGLTGEQTWTYGSSYQEVGLETRATTSVAGGFVLLTGSGLVCLAADDGTQRWHADRQRAQTTGTYALLSRTEQARVLQRWTSARIVGVEHGRTLWTGQFDSTAISEPAASGDSIVVLDGSGTLWAVRV</sequence>
<evidence type="ECO:0000259" key="7">
    <source>
        <dbReference type="PROSITE" id="PS50011"/>
    </source>
</evidence>
<dbReference type="InterPro" id="IPR011047">
    <property type="entry name" value="Quinoprotein_ADH-like_sf"/>
</dbReference>
<reference evidence="8 9" key="1">
    <citation type="submission" date="2024-10" db="EMBL/GenBank/DDBJ databases">
        <title>The Natural Products Discovery Center: Release of the First 8490 Sequenced Strains for Exploring Actinobacteria Biosynthetic Diversity.</title>
        <authorList>
            <person name="Kalkreuter E."/>
            <person name="Kautsar S.A."/>
            <person name="Yang D."/>
            <person name="Bader C.D."/>
            <person name="Teijaro C.N."/>
            <person name="Fluegel L."/>
            <person name="Davis C.M."/>
            <person name="Simpson J.R."/>
            <person name="Lauterbach L."/>
            <person name="Steele A.D."/>
            <person name="Gui C."/>
            <person name="Meng S."/>
            <person name="Li G."/>
            <person name="Viehrig K."/>
            <person name="Ye F."/>
            <person name="Su P."/>
            <person name="Kiefer A.F."/>
            <person name="Nichols A."/>
            <person name="Cepeda A.J."/>
            <person name="Yan W."/>
            <person name="Fan B."/>
            <person name="Jiang Y."/>
            <person name="Adhikari A."/>
            <person name="Zheng C.-J."/>
            <person name="Schuster L."/>
            <person name="Cowan T.M."/>
            <person name="Smanski M.J."/>
            <person name="Chevrette M.G."/>
            <person name="De Carvalho L.P.S."/>
            <person name="Shen B."/>
        </authorList>
    </citation>
    <scope>NUCLEOTIDE SEQUENCE [LARGE SCALE GENOMIC DNA]</scope>
    <source>
        <strain evidence="8 9">NPDC001390</strain>
    </source>
</reference>
<dbReference type="CDD" id="cd14014">
    <property type="entry name" value="STKc_PknB_like"/>
    <property type="match status" value="1"/>
</dbReference>
<feature type="region of interest" description="Disordered" evidence="6">
    <location>
        <begin position="296"/>
        <end position="317"/>
    </location>
</feature>
<dbReference type="Pfam" id="PF13360">
    <property type="entry name" value="PQQ_2"/>
    <property type="match status" value="2"/>
</dbReference>
<dbReference type="Pfam" id="PF00069">
    <property type="entry name" value="Pkinase"/>
    <property type="match status" value="1"/>
</dbReference>
<dbReference type="InterPro" id="IPR008271">
    <property type="entry name" value="Ser/Thr_kinase_AS"/>
</dbReference>
<dbReference type="PROSITE" id="PS50011">
    <property type="entry name" value="PROTEIN_KINASE_DOM"/>
    <property type="match status" value="1"/>
</dbReference>
<dbReference type="InterPro" id="IPR018391">
    <property type="entry name" value="PQQ_b-propeller_rpt"/>
</dbReference>
<evidence type="ECO:0000256" key="4">
    <source>
        <dbReference type="ARBA" id="ARBA00022840"/>
    </source>
</evidence>
<dbReference type="InterPro" id="IPR015943">
    <property type="entry name" value="WD40/YVTN_repeat-like_dom_sf"/>
</dbReference>
<accession>A0ABW6UI46</accession>
<gene>
    <name evidence="8" type="ORF">ACFY1D_17035</name>
</gene>
<dbReference type="Gene3D" id="3.30.200.20">
    <property type="entry name" value="Phosphorylase Kinase, domain 1"/>
    <property type="match status" value="1"/>
</dbReference>
<feature type="domain" description="Protein kinase" evidence="7">
    <location>
        <begin position="12"/>
        <end position="278"/>
    </location>
</feature>
<evidence type="ECO:0000313" key="8">
    <source>
        <dbReference type="EMBL" id="MFF4523106.1"/>
    </source>
</evidence>
<dbReference type="SUPFAM" id="SSF50998">
    <property type="entry name" value="Quinoprotein alcohol dehydrogenase-like"/>
    <property type="match status" value="1"/>
</dbReference>
<keyword evidence="9" id="KW-1185">Reference proteome</keyword>
<evidence type="ECO:0000256" key="6">
    <source>
        <dbReference type="SAM" id="MobiDB-lite"/>
    </source>
</evidence>
<evidence type="ECO:0000256" key="5">
    <source>
        <dbReference type="PROSITE-ProRule" id="PRU10141"/>
    </source>
</evidence>
<dbReference type="Gene3D" id="2.40.10.480">
    <property type="match status" value="1"/>
</dbReference>